<dbReference type="PANTHER" id="PTHR33841">
    <property type="entry name" value="DNA METHYLTRANSFERASE YEEA-RELATED"/>
    <property type="match status" value="1"/>
</dbReference>
<sequence length="474" mass="53194">MIRVKSRQKTEYGDFQTPLVLAEAICRLLRAGGVNPGSVLEPTCGQGTFLEAAAHVFSNCKRLVGREWNRTYVAEARRRLTTTDCEVDVAQGDFFRQDWASLLGRQPGPLLVLGNPPWVTNSTLGSIGSGNLPTKSNFQNERGISAKTGKANFDISQWMIMHLLEAMPHQDGVLAMLCKTTVARKVLEQAWKTGLPITNCSIHKIDSREHFNASVDACLLVCHMQSTKPTTTCEVYERFDADHASTVLGMHSGNLVADHRALARQKHLLDTQATKRWRSGIKHDCRAVMQLERRGWGLVNGLGEMIELEPDYVYPWMPAGAVYRGEVKCTDKFLIVPQKRTGEDTAPIKSTAPRTWAYLQKHANRLADRKSSIYRGRPPFSIFGVGDYSFAKWKVAISALHKQLAFRVIGPQDGRPVMLDDTTYFLSFRTKKDAVAAAARLNSPDVQEFYRAWIFWDSKRPITSEILQRLKAAD</sequence>
<evidence type="ECO:0000256" key="4">
    <source>
        <dbReference type="ARBA" id="ARBA00022691"/>
    </source>
</evidence>
<gene>
    <name evidence="6" type="ORF">Pan97_48600</name>
</gene>
<evidence type="ECO:0000256" key="3">
    <source>
        <dbReference type="ARBA" id="ARBA00022679"/>
    </source>
</evidence>
<evidence type="ECO:0000256" key="2">
    <source>
        <dbReference type="ARBA" id="ARBA00022603"/>
    </source>
</evidence>
<keyword evidence="4" id="KW-0949">S-adenosyl-L-methionine</keyword>
<dbReference type="InterPro" id="IPR050953">
    <property type="entry name" value="N4_N6_ade-DNA_methylase"/>
</dbReference>
<dbReference type="KEGG" id="bvo:Pan97_48600"/>
<reference evidence="7" key="1">
    <citation type="submission" date="2019-02" db="EMBL/GenBank/DDBJ databases">
        <title>Deep-cultivation of Planctomycetes and their phenomic and genomic characterization uncovers novel biology.</title>
        <authorList>
            <person name="Wiegand S."/>
            <person name="Jogler M."/>
            <person name="Boedeker C."/>
            <person name="Pinto D."/>
            <person name="Vollmers J."/>
            <person name="Rivas-Marin E."/>
            <person name="Kohn T."/>
            <person name="Peeters S.H."/>
            <person name="Heuer A."/>
            <person name="Rast P."/>
            <person name="Oberbeckmann S."/>
            <person name="Bunk B."/>
            <person name="Jeske O."/>
            <person name="Meyerdierks A."/>
            <person name="Storesund J.E."/>
            <person name="Kallscheuer N."/>
            <person name="Luecker S."/>
            <person name="Lage O.M."/>
            <person name="Pohl T."/>
            <person name="Merkel B.J."/>
            <person name="Hornburger P."/>
            <person name="Mueller R.-W."/>
            <person name="Bruemmer F."/>
            <person name="Labrenz M."/>
            <person name="Spormann A.M."/>
            <person name="Op den Camp H."/>
            <person name="Overmann J."/>
            <person name="Amann R."/>
            <person name="Jetten M.S.M."/>
            <person name="Mascher T."/>
            <person name="Medema M.H."/>
            <person name="Devos D.P."/>
            <person name="Kaster A.-K."/>
            <person name="Ovreas L."/>
            <person name="Rohde M."/>
            <person name="Galperin M.Y."/>
            <person name="Jogler C."/>
        </authorList>
    </citation>
    <scope>NUCLEOTIDE SEQUENCE [LARGE SCALE GENOMIC DNA]</scope>
    <source>
        <strain evidence="7">Pan97</strain>
    </source>
</reference>
<name>A0A518CEZ1_9BACT</name>
<dbReference type="Gene3D" id="3.40.50.150">
    <property type="entry name" value="Vaccinia Virus protein VP39"/>
    <property type="match status" value="1"/>
</dbReference>
<evidence type="ECO:0000313" key="7">
    <source>
        <dbReference type="Proteomes" id="UP000318626"/>
    </source>
</evidence>
<protein>
    <recommendedName>
        <fullName evidence="5">DNA methylase adenine-specific domain-containing protein</fullName>
    </recommendedName>
</protein>
<dbReference type="GO" id="GO:0032259">
    <property type="term" value="P:methylation"/>
    <property type="evidence" value="ECO:0007669"/>
    <property type="project" value="UniProtKB-KW"/>
</dbReference>
<dbReference type="REBASE" id="355817">
    <property type="entry name" value="M.PbaPan97ORF48600P"/>
</dbReference>
<dbReference type="PANTHER" id="PTHR33841:SF5">
    <property type="entry name" value="DNA METHYLASE (MODIFICATION METHYLASE) (METHYLTRANSFERASE)-RELATED"/>
    <property type="match status" value="1"/>
</dbReference>
<dbReference type="PRINTS" id="PR00507">
    <property type="entry name" value="N12N6MTFRASE"/>
</dbReference>
<organism evidence="6 7">
    <name type="scientific">Bremerella volcania</name>
    <dbReference type="NCBI Taxonomy" id="2527984"/>
    <lineage>
        <taxon>Bacteria</taxon>
        <taxon>Pseudomonadati</taxon>
        <taxon>Planctomycetota</taxon>
        <taxon>Planctomycetia</taxon>
        <taxon>Pirellulales</taxon>
        <taxon>Pirellulaceae</taxon>
        <taxon>Bremerella</taxon>
    </lineage>
</organism>
<proteinExistence type="inferred from homology"/>
<dbReference type="OrthoDB" id="32195at2"/>
<dbReference type="RefSeq" id="WP_144976882.1">
    <property type="nucleotide sequence ID" value="NZ_CP036289.1"/>
</dbReference>
<keyword evidence="3" id="KW-0808">Transferase</keyword>
<keyword evidence="2" id="KW-0489">Methyltransferase</keyword>
<dbReference type="Pfam" id="PF02384">
    <property type="entry name" value="N6_Mtase"/>
    <property type="match status" value="1"/>
</dbReference>
<dbReference type="GO" id="GO:0008170">
    <property type="term" value="F:N-methyltransferase activity"/>
    <property type="evidence" value="ECO:0007669"/>
    <property type="project" value="InterPro"/>
</dbReference>
<keyword evidence="7" id="KW-1185">Reference proteome</keyword>
<evidence type="ECO:0000259" key="5">
    <source>
        <dbReference type="Pfam" id="PF02384"/>
    </source>
</evidence>
<evidence type="ECO:0000313" key="6">
    <source>
        <dbReference type="EMBL" id="QDU77781.1"/>
    </source>
</evidence>
<dbReference type="EMBL" id="CP036289">
    <property type="protein sequence ID" value="QDU77781.1"/>
    <property type="molecule type" value="Genomic_DNA"/>
</dbReference>
<dbReference type="InterPro" id="IPR029063">
    <property type="entry name" value="SAM-dependent_MTases_sf"/>
</dbReference>
<dbReference type="AlphaFoldDB" id="A0A518CEZ1"/>
<dbReference type="Proteomes" id="UP000318626">
    <property type="component" value="Chromosome"/>
</dbReference>
<feature type="domain" description="DNA methylase adenine-specific" evidence="5">
    <location>
        <begin position="7"/>
        <end position="180"/>
    </location>
</feature>
<comment type="similarity">
    <text evidence="1">Belongs to the N(4)/N(6)-methyltransferase family.</text>
</comment>
<dbReference type="GO" id="GO:0003677">
    <property type="term" value="F:DNA binding"/>
    <property type="evidence" value="ECO:0007669"/>
    <property type="project" value="InterPro"/>
</dbReference>
<dbReference type="InterPro" id="IPR003356">
    <property type="entry name" value="DNA_methylase_A-5"/>
</dbReference>
<dbReference type="SUPFAM" id="SSF53335">
    <property type="entry name" value="S-adenosyl-L-methionine-dependent methyltransferases"/>
    <property type="match status" value="1"/>
</dbReference>
<evidence type="ECO:0000256" key="1">
    <source>
        <dbReference type="ARBA" id="ARBA00006594"/>
    </source>
</evidence>
<accession>A0A518CEZ1</accession>